<proteinExistence type="predicted"/>
<reference evidence="2 3" key="1">
    <citation type="submission" date="2023-08" db="EMBL/GenBank/DDBJ databases">
        <authorList>
            <person name="Palmer J.M."/>
        </authorList>
    </citation>
    <scope>NUCLEOTIDE SEQUENCE [LARGE SCALE GENOMIC DNA]</scope>
    <source>
        <strain evidence="2 3">TWF481</strain>
    </source>
</reference>
<evidence type="ECO:0000256" key="1">
    <source>
        <dbReference type="SAM" id="MobiDB-lite"/>
    </source>
</evidence>
<evidence type="ECO:0000313" key="2">
    <source>
        <dbReference type="EMBL" id="KAK6506608.1"/>
    </source>
</evidence>
<feature type="region of interest" description="Disordered" evidence="1">
    <location>
        <begin position="27"/>
        <end position="60"/>
    </location>
</feature>
<organism evidence="2 3">
    <name type="scientific">Arthrobotrys musiformis</name>
    <dbReference type="NCBI Taxonomy" id="47236"/>
    <lineage>
        <taxon>Eukaryota</taxon>
        <taxon>Fungi</taxon>
        <taxon>Dikarya</taxon>
        <taxon>Ascomycota</taxon>
        <taxon>Pezizomycotina</taxon>
        <taxon>Orbiliomycetes</taxon>
        <taxon>Orbiliales</taxon>
        <taxon>Orbiliaceae</taxon>
        <taxon>Arthrobotrys</taxon>
    </lineage>
</organism>
<feature type="region of interest" description="Disordered" evidence="1">
    <location>
        <begin position="227"/>
        <end position="247"/>
    </location>
</feature>
<keyword evidence="3" id="KW-1185">Reference proteome</keyword>
<feature type="compositionally biased region" description="Polar residues" evidence="1">
    <location>
        <begin position="27"/>
        <end position="42"/>
    </location>
</feature>
<dbReference type="AlphaFoldDB" id="A0AAV9WIC7"/>
<dbReference type="EMBL" id="JAVHJL010000003">
    <property type="protein sequence ID" value="KAK6506608.1"/>
    <property type="molecule type" value="Genomic_DNA"/>
</dbReference>
<gene>
    <name evidence="2" type="ORF">TWF481_005065</name>
</gene>
<dbReference type="Proteomes" id="UP001370758">
    <property type="component" value="Unassembled WGS sequence"/>
</dbReference>
<feature type="compositionally biased region" description="Basic and acidic residues" evidence="1">
    <location>
        <begin position="237"/>
        <end position="247"/>
    </location>
</feature>
<sequence>MVDIVGLSPEPRFQRSEAVLTLTITNRSTGSSTGKTKANESGYTKVPASTRPDDGCGVRPTRSKRAWVAMRPSDTLAVTDGSKGNHDKFFRTDELLGNRRPLELLQLSHKITNASGYCYVRVIPSASSGLNKTACLHERTEQTDVDILGPETRRLCEAGNSVLGMPIEILRVQESLRELLAPPSSNSFVPEPQNVKRNLALLEIGFLIEIPSYHSFVLRTSSHLFQTQNPSPQRFHHSGDKLSPTDR</sequence>
<name>A0AAV9WIC7_9PEZI</name>
<protein>
    <submittedName>
        <fullName evidence="2">Uncharacterized protein</fullName>
    </submittedName>
</protein>
<comment type="caution">
    <text evidence="2">The sequence shown here is derived from an EMBL/GenBank/DDBJ whole genome shotgun (WGS) entry which is preliminary data.</text>
</comment>
<accession>A0AAV9WIC7</accession>
<evidence type="ECO:0000313" key="3">
    <source>
        <dbReference type="Proteomes" id="UP001370758"/>
    </source>
</evidence>